<proteinExistence type="predicted"/>
<dbReference type="SUPFAM" id="SSF55073">
    <property type="entry name" value="Nucleotide cyclase"/>
    <property type="match status" value="1"/>
</dbReference>
<name>A0A1I4MXM6_9RHOB</name>
<feature type="transmembrane region" description="Helical" evidence="1">
    <location>
        <begin position="173"/>
        <end position="192"/>
    </location>
</feature>
<protein>
    <submittedName>
        <fullName evidence="3">Adenylate cyclase, class 3</fullName>
    </submittedName>
</protein>
<evidence type="ECO:0000256" key="1">
    <source>
        <dbReference type="SAM" id="Phobius"/>
    </source>
</evidence>
<dbReference type="EMBL" id="FOTQ01000003">
    <property type="protein sequence ID" value="SFM07763.1"/>
    <property type="molecule type" value="Genomic_DNA"/>
</dbReference>
<dbReference type="CDD" id="cd07302">
    <property type="entry name" value="CHD"/>
    <property type="match status" value="1"/>
</dbReference>
<evidence type="ECO:0000259" key="2">
    <source>
        <dbReference type="PROSITE" id="PS50125"/>
    </source>
</evidence>
<keyword evidence="1" id="KW-0812">Transmembrane</keyword>
<keyword evidence="1" id="KW-0472">Membrane</keyword>
<dbReference type="AlphaFoldDB" id="A0A1I4MXM6"/>
<dbReference type="GO" id="GO:0035556">
    <property type="term" value="P:intracellular signal transduction"/>
    <property type="evidence" value="ECO:0007669"/>
    <property type="project" value="InterPro"/>
</dbReference>
<dbReference type="Gene3D" id="3.30.70.1230">
    <property type="entry name" value="Nucleotide cyclase"/>
    <property type="match status" value="1"/>
</dbReference>
<dbReference type="PANTHER" id="PTHR43081:SF19">
    <property type="entry name" value="PH-SENSITIVE ADENYLATE CYCLASE RV1264"/>
    <property type="match status" value="1"/>
</dbReference>
<evidence type="ECO:0000313" key="4">
    <source>
        <dbReference type="Proteomes" id="UP000199144"/>
    </source>
</evidence>
<feature type="domain" description="Guanylate cyclase" evidence="2">
    <location>
        <begin position="1"/>
        <end position="110"/>
    </location>
</feature>
<dbReference type="STRING" id="254406.SAMN04488042_103292"/>
<dbReference type="InterPro" id="IPR001054">
    <property type="entry name" value="A/G_cyclase"/>
</dbReference>
<keyword evidence="1" id="KW-1133">Transmembrane helix</keyword>
<dbReference type="Pfam" id="PF00211">
    <property type="entry name" value="Guanylate_cyc"/>
    <property type="match status" value="1"/>
</dbReference>
<dbReference type="InterPro" id="IPR050697">
    <property type="entry name" value="Adenylyl/Guanylyl_Cyclase_3/4"/>
</dbReference>
<dbReference type="PROSITE" id="PS50125">
    <property type="entry name" value="GUANYLATE_CYCLASE_2"/>
    <property type="match status" value="1"/>
</dbReference>
<organism evidence="3 4">
    <name type="scientific">Shimia aestuarii</name>
    <dbReference type="NCBI Taxonomy" id="254406"/>
    <lineage>
        <taxon>Bacteria</taxon>
        <taxon>Pseudomonadati</taxon>
        <taxon>Pseudomonadota</taxon>
        <taxon>Alphaproteobacteria</taxon>
        <taxon>Rhodobacterales</taxon>
        <taxon>Roseobacteraceae</taxon>
    </lineage>
</organism>
<dbReference type="GO" id="GO:0006171">
    <property type="term" value="P:cAMP biosynthetic process"/>
    <property type="evidence" value="ECO:0007669"/>
    <property type="project" value="TreeGrafter"/>
</dbReference>
<gene>
    <name evidence="3" type="ORF">SAMN04488042_103292</name>
</gene>
<evidence type="ECO:0000313" key="3">
    <source>
        <dbReference type="EMBL" id="SFM07763.1"/>
    </source>
</evidence>
<dbReference type="PANTHER" id="PTHR43081">
    <property type="entry name" value="ADENYLATE CYCLASE, TERMINAL-DIFFERENTIATION SPECIFIC-RELATED"/>
    <property type="match status" value="1"/>
</dbReference>
<dbReference type="Proteomes" id="UP000199144">
    <property type="component" value="Unassembled WGS sequence"/>
</dbReference>
<dbReference type="InterPro" id="IPR029787">
    <property type="entry name" value="Nucleotide_cyclase"/>
</dbReference>
<accession>A0A1I4MXM6</accession>
<reference evidence="3 4" key="1">
    <citation type="submission" date="2016-10" db="EMBL/GenBank/DDBJ databases">
        <authorList>
            <person name="de Groot N.N."/>
        </authorList>
    </citation>
    <scope>NUCLEOTIDE SEQUENCE [LARGE SCALE GENOMIC DNA]</scope>
    <source>
        <strain evidence="3 4">DSM 15283</strain>
    </source>
</reference>
<keyword evidence="4" id="KW-1185">Reference proteome</keyword>
<dbReference type="GO" id="GO:0004016">
    <property type="term" value="F:adenylate cyclase activity"/>
    <property type="evidence" value="ECO:0007669"/>
    <property type="project" value="UniProtKB-ARBA"/>
</dbReference>
<sequence>MVGFSRLIELDEVGTLARQKQLRLDVIEPTIGRHNGKVIKSTGDGLIVEFGSVVQAVQCAVEVQQELVERESERSLEERIQYRIAIHLGDVISDDNDLYGDGVNIAARLETLAEPGGIVVSGTAYDMLKTQVDVGYRSLGEKHLKNMAKPVRVYQVTSAENGPPKLSRSRRKLAVLTAALFAAGIVGAAWWWNLRNQATDHLGPLPTHTLIDIDGSELTSDFDGYYSGALHCSRAGDGPLADFETQAGRPMLLRVRNGAATYRLGRSEPIETYDGGEPFYEIMEFAITEAGIVKAVGQFQWTETQVLGEVVPFQPIAFRGSVDDQRIFVRGIRGPRRCSLELSRF</sequence>